<dbReference type="OrthoDB" id="1938712at2759"/>
<dbReference type="Gene3D" id="3.30.420.10">
    <property type="entry name" value="Ribonuclease H-like superfamily/Ribonuclease H"/>
    <property type="match status" value="1"/>
</dbReference>
<sequence>MNKVRAMFARCDIVSVDQEGEDRKTKNYGFNDECLLWFLGRYCVPNDKDLRQSILQEVHASPYAIHLIGNKMYWDVKKLYWWPKLKQGVIEFVAKCLICQQVKAKHQFSFELLQPIKIPQWKWVRITMDFFARIFLKNVGYVIYFGDCKKKLHEALGTLLDLSTSFHPQTDGQLERVIQILKDMMRACIIEFRGNWEERLSLAKFSYNNIFH</sequence>
<dbReference type="SUPFAM" id="SSF53098">
    <property type="entry name" value="Ribonuclease H-like"/>
    <property type="match status" value="1"/>
</dbReference>
<protein>
    <submittedName>
        <fullName evidence="2">Polyprotein</fullName>
    </submittedName>
</protein>
<evidence type="ECO:0000313" key="2">
    <source>
        <dbReference type="EMBL" id="KAA3477331.1"/>
    </source>
</evidence>
<keyword evidence="3" id="KW-1185">Reference proteome</keyword>
<dbReference type="EMBL" id="SMMG02000004">
    <property type="protein sequence ID" value="KAA3477331.1"/>
    <property type="molecule type" value="Genomic_DNA"/>
</dbReference>
<comment type="caution">
    <text evidence="2">The sequence shown here is derived from an EMBL/GenBank/DDBJ whole genome shotgun (WGS) entry which is preliminary data.</text>
</comment>
<name>A0A5B6W6N5_9ROSI</name>
<dbReference type="PANTHER" id="PTHR37984">
    <property type="entry name" value="PROTEIN CBG26694"/>
    <property type="match status" value="1"/>
</dbReference>
<dbReference type="GO" id="GO:0003676">
    <property type="term" value="F:nucleic acid binding"/>
    <property type="evidence" value="ECO:0007669"/>
    <property type="project" value="InterPro"/>
</dbReference>
<dbReference type="InterPro" id="IPR012337">
    <property type="entry name" value="RNaseH-like_sf"/>
</dbReference>
<dbReference type="Pfam" id="PF17921">
    <property type="entry name" value="Integrase_H2C2"/>
    <property type="match status" value="1"/>
</dbReference>
<dbReference type="InterPro" id="IPR041588">
    <property type="entry name" value="Integrase_H2C2"/>
</dbReference>
<gene>
    <name evidence="2" type="ORF">EPI10_011226</name>
</gene>
<accession>A0A5B6W6N5</accession>
<organism evidence="2 3">
    <name type="scientific">Gossypium australe</name>
    <dbReference type="NCBI Taxonomy" id="47621"/>
    <lineage>
        <taxon>Eukaryota</taxon>
        <taxon>Viridiplantae</taxon>
        <taxon>Streptophyta</taxon>
        <taxon>Embryophyta</taxon>
        <taxon>Tracheophyta</taxon>
        <taxon>Spermatophyta</taxon>
        <taxon>Magnoliopsida</taxon>
        <taxon>eudicotyledons</taxon>
        <taxon>Gunneridae</taxon>
        <taxon>Pentapetalae</taxon>
        <taxon>rosids</taxon>
        <taxon>malvids</taxon>
        <taxon>Malvales</taxon>
        <taxon>Malvaceae</taxon>
        <taxon>Malvoideae</taxon>
        <taxon>Gossypium</taxon>
    </lineage>
</organism>
<feature type="domain" description="Integrase zinc-binding" evidence="1">
    <location>
        <begin position="47"/>
        <end position="104"/>
    </location>
</feature>
<evidence type="ECO:0000259" key="1">
    <source>
        <dbReference type="Pfam" id="PF17921"/>
    </source>
</evidence>
<proteinExistence type="predicted"/>
<evidence type="ECO:0000313" key="3">
    <source>
        <dbReference type="Proteomes" id="UP000325315"/>
    </source>
</evidence>
<reference evidence="3" key="1">
    <citation type="journal article" date="2019" name="Plant Biotechnol. J.">
        <title>Genome sequencing of the Australian wild diploid species Gossypium australe highlights disease resistance and delayed gland morphogenesis.</title>
        <authorList>
            <person name="Cai Y."/>
            <person name="Cai X."/>
            <person name="Wang Q."/>
            <person name="Wang P."/>
            <person name="Zhang Y."/>
            <person name="Cai C."/>
            <person name="Xu Y."/>
            <person name="Wang K."/>
            <person name="Zhou Z."/>
            <person name="Wang C."/>
            <person name="Geng S."/>
            <person name="Li B."/>
            <person name="Dong Q."/>
            <person name="Hou Y."/>
            <person name="Wang H."/>
            <person name="Ai P."/>
            <person name="Liu Z."/>
            <person name="Yi F."/>
            <person name="Sun M."/>
            <person name="An G."/>
            <person name="Cheng J."/>
            <person name="Zhang Y."/>
            <person name="Shi Q."/>
            <person name="Xie Y."/>
            <person name="Shi X."/>
            <person name="Chang Y."/>
            <person name="Huang F."/>
            <person name="Chen Y."/>
            <person name="Hong S."/>
            <person name="Mi L."/>
            <person name="Sun Q."/>
            <person name="Zhang L."/>
            <person name="Zhou B."/>
            <person name="Peng R."/>
            <person name="Zhang X."/>
            <person name="Liu F."/>
        </authorList>
    </citation>
    <scope>NUCLEOTIDE SEQUENCE [LARGE SCALE GENOMIC DNA]</scope>
    <source>
        <strain evidence="3">cv. PA1801</strain>
    </source>
</reference>
<dbReference type="PANTHER" id="PTHR37984:SF5">
    <property type="entry name" value="PROTEIN NYNRIN-LIKE"/>
    <property type="match status" value="1"/>
</dbReference>
<dbReference type="Proteomes" id="UP000325315">
    <property type="component" value="Unassembled WGS sequence"/>
</dbReference>
<dbReference type="InterPro" id="IPR036397">
    <property type="entry name" value="RNaseH_sf"/>
</dbReference>
<dbReference type="InterPro" id="IPR050951">
    <property type="entry name" value="Retrovirus_Pol_polyprotein"/>
</dbReference>
<dbReference type="AlphaFoldDB" id="A0A5B6W6N5"/>
<dbReference type="Gene3D" id="1.10.340.70">
    <property type="match status" value="1"/>
</dbReference>